<evidence type="ECO:0000256" key="3">
    <source>
        <dbReference type="ARBA" id="ARBA00022475"/>
    </source>
</evidence>
<reference evidence="11 12" key="1">
    <citation type="submission" date="2023-09" db="EMBL/GenBank/DDBJ databases">
        <title>Nesidiocoris tenuis whole genome shotgun sequence.</title>
        <authorList>
            <person name="Shibata T."/>
            <person name="Shimoda M."/>
            <person name="Kobayashi T."/>
            <person name="Uehara T."/>
        </authorList>
    </citation>
    <scope>NUCLEOTIDE SEQUENCE [LARGE SCALE GENOMIC DNA]</scope>
    <source>
        <strain evidence="11 12">Japan</strain>
    </source>
</reference>
<feature type="transmembrane region" description="Helical" evidence="10">
    <location>
        <begin position="12"/>
        <end position="36"/>
    </location>
</feature>
<keyword evidence="3" id="KW-1003">Cell membrane</keyword>
<dbReference type="InterPro" id="IPR005428">
    <property type="entry name" value="CD36/SCARB1/SNMP1"/>
</dbReference>
<proteinExistence type="inferred from homology"/>
<evidence type="ECO:0000256" key="2">
    <source>
        <dbReference type="ARBA" id="ARBA00010532"/>
    </source>
</evidence>
<evidence type="ECO:0000256" key="7">
    <source>
        <dbReference type="ARBA" id="ARBA00023157"/>
    </source>
</evidence>
<sequence>MLVSNQGEINHARLAVVCLGLFALALGILMSTLPWVDFLILKQLRLWNGTLSYYYWRQPGVNRLTKVWVFNVTNPEGFLSNHEKPKLQEVGPFVYREDMEKVNIQFHDNGTVSFQHKKILQFVPELSYRRDVKLIVPNIPLLTLTSMVANIPAVLRLPFRLGLGFVYKYPTLIPLTPDELLFGFDEPITALAHRFYPKNKRPPAKMGLLIGRNQSLLRDVETIYTGHSSMHDFGLLHKLNGLDHLPYWDEPPCNSIRASEGSLFPPKDVTHSDVIHVFDKDLCRIWPLRYRHDDEKHGIKVGKYTLDDNVFDSPEKNPENKCFCPGKKSCGPDGFQDISPCQFNSPVYLSVPHYYGMQPSPETEAVEGLEPSQEKHQSVAYIQPKLGVPLEVRIRAQLNLRVTHSSLASNFPSIMFPIVWVEEGAEEIPGYIIRWIYAATTLAQWLVPVAAYIIVALGASMIVFTFIRAYRSVVFTKENLERGKAKLRRGSSFFVNGQHRLLILRDSYTLLQNQQGVAETSFQPDPMRDSDD</sequence>
<evidence type="ECO:0000256" key="1">
    <source>
        <dbReference type="ARBA" id="ARBA00004651"/>
    </source>
</evidence>
<keyword evidence="8 11" id="KW-0675">Receptor</keyword>
<protein>
    <submittedName>
        <fullName evidence="11">Scavenger receptor class B</fullName>
    </submittedName>
</protein>
<dbReference type="Proteomes" id="UP001307889">
    <property type="component" value="Chromosome 10"/>
</dbReference>
<dbReference type="EMBL" id="AP028918">
    <property type="protein sequence ID" value="BES98876.1"/>
    <property type="molecule type" value="Genomic_DNA"/>
</dbReference>
<evidence type="ECO:0000256" key="4">
    <source>
        <dbReference type="ARBA" id="ARBA00022692"/>
    </source>
</evidence>
<evidence type="ECO:0000256" key="9">
    <source>
        <dbReference type="ARBA" id="ARBA00023180"/>
    </source>
</evidence>
<evidence type="ECO:0000256" key="10">
    <source>
        <dbReference type="SAM" id="Phobius"/>
    </source>
</evidence>
<evidence type="ECO:0000313" key="12">
    <source>
        <dbReference type="Proteomes" id="UP001307889"/>
    </source>
</evidence>
<dbReference type="PRINTS" id="PR01609">
    <property type="entry name" value="CD36FAMILY"/>
</dbReference>
<dbReference type="InterPro" id="IPR002159">
    <property type="entry name" value="CD36_fam"/>
</dbReference>
<comment type="similarity">
    <text evidence="2">Belongs to the CD36 family.</text>
</comment>
<comment type="subcellular location">
    <subcellularLocation>
        <location evidence="1">Cell membrane</location>
        <topology evidence="1">Multi-pass membrane protein</topology>
    </subcellularLocation>
</comment>
<keyword evidence="7" id="KW-1015">Disulfide bond</keyword>
<keyword evidence="5 10" id="KW-1133">Transmembrane helix</keyword>
<dbReference type="Pfam" id="PF01130">
    <property type="entry name" value="CD36"/>
    <property type="match status" value="1"/>
</dbReference>
<evidence type="ECO:0000256" key="5">
    <source>
        <dbReference type="ARBA" id="ARBA00022989"/>
    </source>
</evidence>
<evidence type="ECO:0000256" key="6">
    <source>
        <dbReference type="ARBA" id="ARBA00023136"/>
    </source>
</evidence>
<gene>
    <name evidence="11" type="ORF">NTJ_11692</name>
</gene>
<keyword evidence="6 10" id="KW-0472">Membrane</keyword>
<accession>A0ABN7B3A7</accession>
<keyword evidence="4 10" id="KW-0812">Transmembrane</keyword>
<name>A0ABN7B3A7_9HEMI</name>
<evidence type="ECO:0000256" key="8">
    <source>
        <dbReference type="ARBA" id="ARBA00023170"/>
    </source>
</evidence>
<feature type="transmembrane region" description="Helical" evidence="10">
    <location>
        <begin position="445"/>
        <end position="467"/>
    </location>
</feature>
<evidence type="ECO:0000313" key="11">
    <source>
        <dbReference type="EMBL" id="BES98876.1"/>
    </source>
</evidence>
<keyword evidence="12" id="KW-1185">Reference proteome</keyword>
<keyword evidence="9" id="KW-0325">Glycoprotein</keyword>
<dbReference type="PANTHER" id="PTHR11923:SF88">
    <property type="entry name" value="DEBRIS BUSTER, ISOFORM D"/>
    <property type="match status" value="1"/>
</dbReference>
<organism evidence="11 12">
    <name type="scientific">Nesidiocoris tenuis</name>
    <dbReference type="NCBI Taxonomy" id="355587"/>
    <lineage>
        <taxon>Eukaryota</taxon>
        <taxon>Metazoa</taxon>
        <taxon>Ecdysozoa</taxon>
        <taxon>Arthropoda</taxon>
        <taxon>Hexapoda</taxon>
        <taxon>Insecta</taxon>
        <taxon>Pterygota</taxon>
        <taxon>Neoptera</taxon>
        <taxon>Paraneoptera</taxon>
        <taxon>Hemiptera</taxon>
        <taxon>Heteroptera</taxon>
        <taxon>Panheteroptera</taxon>
        <taxon>Cimicomorpha</taxon>
        <taxon>Miridae</taxon>
        <taxon>Dicyphina</taxon>
        <taxon>Nesidiocoris</taxon>
    </lineage>
</organism>
<dbReference type="PRINTS" id="PR01610">
    <property type="entry name" value="CD36ANTIGEN"/>
</dbReference>
<dbReference type="PANTHER" id="PTHR11923">
    <property type="entry name" value="SCAVENGER RECEPTOR CLASS B TYPE-1 SR-B1"/>
    <property type="match status" value="1"/>
</dbReference>